<evidence type="ECO:0008006" key="4">
    <source>
        <dbReference type="Google" id="ProtNLM"/>
    </source>
</evidence>
<reference evidence="2 3" key="1">
    <citation type="submission" date="2016-03" db="EMBL/GenBank/DDBJ databases">
        <authorList>
            <person name="Ploux O."/>
        </authorList>
    </citation>
    <scope>NUCLEOTIDE SEQUENCE [LARGE SCALE GENOMIC DNA]</scope>
    <source>
        <strain evidence="2 3">UAMH 11012</strain>
    </source>
</reference>
<evidence type="ECO:0000256" key="1">
    <source>
        <dbReference type="SAM" id="SignalP"/>
    </source>
</evidence>
<feature type="signal peptide" evidence="1">
    <location>
        <begin position="1"/>
        <end position="21"/>
    </location>
</feature>
<name>A0A1L7WES8_9HELO</name>
<dbReference type="Pfam" id="PF19271">
    <property type="entry name" value="Nis1"/>
    <property type="match status" value="1"/>
</dbReference>
<dbReference type="OrthoDB" id="3913322at2759"/>
<accession>A0A1L7WES8</accession>
<organism evidence="2 3">
    <name type="scientific">Phialocephala subalpina</name>
    <dbReference type="NCBI Taxonomy" id="576137"/>
    <lineage>
        <taxon>Eukaryota</taxon>
        <taxon>Fungi</taxon>
        <taxon>Dikarya</taxon>
        <taxon>Ascomycota</taxon>
        <taxon>Pezizomycotina</taxon>
        <taxon>Leotiomycetes</taxon>
        <taxon>Helotiales</taxon>
        <taxon>Mollisiaceae</taxon>
        <taxon>Phialocephala</taxon>
        <taxon>Phialocephala fortinii species complex</taxon>
    </lineage>
</organism>
<feature type="chain" id="PRO_5012611709" description="Secreted protein NIS1" evidence="1">
    <location>
        <begin position="22"/>
        <end position="135"/>
    </location>
</feature>
<sequence>MRFTASSVAILASTLISSSSAIITGVTAPSTVYAYNPFTVTLTTANYIQSVYDVAVGFGVAPGAGFPGSLGNVASTAYLGPTKSNILTPITFDITLPAGTSNGKYVLTAEVFSLFGAAYSGTVTTFNTTINVAGF</sequence>
<gene>
    <name evidence="2" type="ORF">PAC_01149</name>
</gene>
<keyword evidence="3" id="KW-1185">Reference proteome</keyword>
<keyword evidence="1" id="KW-0732">Signal</keyword>
<dbReference type="AlphaFoldDB" id="A0A1L7WES8"/>
<dbReference type="InterPro" id="IPR045469">
    <property type="entry name" value="Nis1"/>
</dbReference>
<evidence type="ECO:0000313" key="2">
    <source>
        <dbReference type="EMBL" id="CZR51274.1"/>
    </source>
</evidence>
<dbReference type="Proteomes" id="UP000184330">
    <property type="component" value="Unassembled WGS sequence"/>
</dbReference>
<dbReference type="EMBL" id="FJOG01000001">
    <property type="protein sequence ID" value="CZR51274.1"/>
    <property type="molecule type" value="Genomic_DNA"/>
</dbReference>
<protein>
    <recommendedName>
        <fullName evidence="4">Secreted protein NIS1</fullName>
    </recommendedName>
</protein>
<evidence type="ECO:0000313" key="3">
    <source>
        <dbReference type="Proteomes" id="UP000184330"/>
    </source>
</evidence>
<proteinExistence type="predicted"/>